<comment type="caution">
    <text evidence="2">The sequence shown here is derived from an EMBL/GenBank/DDBJ whole genome shotgun (WGS) entry which is preliminary data.</text>
</comment>
<gene>
    <name evidence="2" type="ORF">BXZ70DRAFT_618326</name>
</gene>
<dbReference type="OrthoDB" id="9909311at2759"/>
<organism evidence="2 3">
    <name type="scientific">Cristinia sonorae</name>
    <dbReference type="NCBI Taxonomy" id="1940300"/>
    <lineage>
        <taxon>Eukaryota</taxon>
        <taxon>Fungi</taxon>
        <taxon>Dikarya</taxon>
        <taxon>Basidiomycota</taxon>
        <taxon>Agaricomycotina</taxon>
        <taxon>Agaricomycetes</taxon>
        <taxon>Agaricomycetidae</taxon>
        <taxon>Agaricales</taxon>
        <taxon>Pleurotineae</taxon>
        <taxon>Stephanosporaceae</taxon>
        <taxon>Cristinia</taxon>
    </lineage>
</organism>
<feature type="compositionally biased region" description="Polar residues" evidence="1">
    <location>
        <begin position="173"/>
        <end position="184"/>
    </location>
</feature>
<proteinExistence type="predicted"/>
<feature type="compositionally biased region" description="Low complexity" evidence="1">
    <location>
        <begin position="132"/>
        <end position="146"/>
    </location>
</feature>
<evidence type="ECO:0000256" key="1">
    <source>
        <dbReference type="SAM" id="MobiDB-lite"/>
    </source>
</evidence>
<feature type="region of interest" description="Disordered" evidence="1">
    <location>
        <begin position="118"/>
        <end position="243"/>
    </location>
</feature>
<accession>A0A8K0UUN6</accession>
<feature type="compositionally biased region" description="Basic and acidic residues" evidence="1">
    <location>
        <begin position="1"/>
        <end position="10"/>
    </location>
</feature>
<dbReference type="Proteomes" id="UP000813824">
    <property type="component" value="Unassembled WGS sequence"/>
</dbReference>
<evidence type="ECO:0000313" key="3">
    <source>
        <dbReference type="Proteomes" id="UP000813824"/>
    </source>
</evidence>
<name>A0A8K0UUN6_9AGAR</name>
<dbReference type="EMBL" id="JAEVFJ010000005">
    <property type="protein sequence ID" value="KAH8104796.1"/>
    <property type="molecule type" value="Genomic_DNA"/>
</dbReference>
<protein>
    <submittedName>
        <fullName evidence="2">Uncharacterized protein</fullName>
    </submittedName>
</protein>
<dbReference type="AlphaFoldDB" id="A0A8K0UUN6"/>
<feature type="region of interest" description="Disordered" evidence="1">
    <location>
        <begin position="1"/>
        <end position="26"/>
    </location>
</feature>
<keyword evidence="3" id="KW-1185">Reference proteome</keyword>
<sequence length="298" mass="32934">MSCEMKRDSIEPPGSPGKKTDSGRETPDYSLALLLLGLAQSQYPLLEVSLNAPPTSQKPSSVPPDSPHLKVQEQLSNCAQPRQAHSFATSRRTSLISMDTHYNASLVYHQHPGTAPFPTPASLYPSNPHEMSWQSSHSPPNSSSSQDHPMYPPMSRSQEHAEYDSQPSQSPSYIQSRHPQGSPTHHQHQSYHIRDSSRDVSFGEGSMGQNRIFTRPPRRDARLADEGQVEAGPSSAPSDQYDHTRGRTLTEYLACSSMRVPVEIRSPPSQWHIITVHADFCGKDTAGSVETGSRGRCW</sequence>
<reference evidence="2" key="1">
    <citation type="journal article" date="2021" name="New Phytol.">
        <title>Evolutionary innovations through gain and loss of genes in the ectomycorrhizal Boletales.</title>
        <authorList>
            <person name="Wu G."/>
            <person name="Miyauchi S."/>
            <person name="Morin E."/>
            <person name="Kuo A."/>
            <person name="Drula E."/>
            <person name="Varga T."/>
            <person name="Kohler A."/>
            <person name="Feng B."/>
            <person name="Cao Y."/>
            <person name="Lipzen A."/>
            <person name="Daum C."/>
            <person name="Hundley H."/>
            <person name="Pangilinan J."/>
            <person name="Johnson J."/>
            <person name="Barry K."/>
            <person name="LaButti K."/>
            <person name="Ng V."/>
            <person name="Ahrendt S."/>
            <person name="Min B."/>
            <person name="Choi I.G."/>
            <person name="Park H."/>
            <person name="Plett J.M."/>
            <person name="Magnuson J."/>
            <person name="Spatafora J.W."/>
            <person name="Nagy L.G."/>
            <person name="Henrissat B."/>
            <person name="Grigoriev I.V."/>
            <person name="Yang Z.L."/>
            <person name="Xu J."/>
            <person name="Martin F.M."/>
        </authorList>
    </citation>
    <scope>NUCLEOTIDE SEQUENCE</scope>
    <source>
        <strain evidence="2">KKN 215</strain>
    </source>
</reference>
<feature type="region of interest" description="Disordered" evidence="1">
    <location>
        <begin position="50"/>
        <end position="69"/>
    </location>
</feature>
<evidence type="ECO:0000313" key="2">
    <source>
        <dbReference type="EMBL" id="KAH8104796.1"/>
    </source>
</evidence>